<dbReference type="Proteomes" id="UP000593574">
    <property type="component" value="Unassembled WGS sequence"/>
</dbReference>
<organism evidence="1 2">
    <name type="scientific">Gossypium laxum</name>
    <dbReference type="NCBI Taxonomy" id="34288"/>
    <lineage>
        <taxon>Eukaryota</taxon>
        <taxon>Viridiplantae</taxon>
        <taxon>Streptophyta</taxon>
        <taxon>Embryophyta</taxon>
        <taxon>Tracheophyta</taxon>
        <taxon>Spermatophyta</taxon>
        <taxon>Magnoliopsida</taxon>
        <taxon>eudicotyledons</taxon>
        <taxon>Gunneridae</taxon>
        <taxon>Pentapetalae</taxon>
        <taxon>rosids</taxon>
        <taxon>malvids</taxon>
        <taxon>Malvales</taxon>
        <taxon>Malvaceae</taxon>
        <taxon>Malvoideae</taxon>
        <taxon>Gossypium</taxon>
    </lineage>
</organism>
<keyword evidence="2" id="KW-1185">Reference proteome</keyword>
<evidence type="ECO:0000313" key="1">
    <source>
        <dbReference type="EMBL" id="MBA0724773.1"/>
    </source>
</evidence>
<gene>
    <name evidence="1" type="ORF">Golax_021435</name>
</gene>
<comment type="caution">
    <text evidence="1">The sequence shown here is derived from an EMBL/GenBank/DDBJ whole genome shotgun (WGS) entry which is preliminary data.</text>
</comment>
<feature type="non-terminal residue" evidence="1">
    <location>
        <position position="31"/>
    </location>
</feature>
<protein>
    <submittedName>
        <fullName evidence="1">Uncharacterized protein</fullName>
    </submittedName>
</protein>
<reference evidence="1 2" key="1">
    <citation type="journal article" date="2019" name="Genome Biol. Evol.">
        <title>Insights into the evolution of the New World diploid cottons (Gossypium, subgenus Houzingenia) based on genome sequencing.</title>
        <authorList>
            <person name="Grover C.E."/>
            <person name="Arick M.A. 2nd"/>
            <person name="Thrash A."/>
            <person name="Conover J.L."/>
            <person name="Sanders W.S."/>
            <person name="Peterson D.G."/>
            <person name="Frelichowski J.E."/>
            <person name="Scheffler J.A."/>
            <person name="Scheffler B.E."/>
            <person name="Wendel J.F."/>
        </authorList>
    </citation>
    <scope>NUCLEOTIDE SEQUENCE [LARGE SCALE GENOMIC DNA]</scope>
    <source>
        <strain evidence="1">4</strain>
        <tissue evidence="1">Leaf</tissue>
    </source>
</reference>
<evidence type="ECO:0000313" key="2">
    <source>
        <dbReference type="Proteomes" id="UP000593574"/>
    </source>
</evidence>
<name>A0A7J9ALA2_9ROSI</name>
<dbReference type="AlphaFoldDB" id="A0A7J9ALA2"/>
<sequence length="31" mass="3587">MYAFLRQENMHLLHGSASQLHQLGFPRTCLS</sequence>
<dbReference type="EMBL" id="JABEZV010000011">
    <property type="protein sequence ID" value="MBA0724773.1"/>
    <property type="molecule type" value="Genomic_DNA"/>
</dbReference>
<proteinExistence type="predicted"/>
<accession>A0A7J9ALA2</accession>